<proteinExistence type="predicted"/>
<evidence type="ECO:0000313" key="4">
    <source>
        <dbReference type="Proteomes" id="UP000094067"/>
    </source>
</evidence>
<dbReference type="EMBL" id="MEHD01000040">
    <property type="protein sequence ID" value="ODR49006.1"/>
    <property type="molecule type" value="Genomic_DNA"/>
</dbReference>
<dbReference type="CDD" id="cd05403">
    <property type="entry name" value="NT_KNTase_like"/>
    <property type="match status" value="1"/>
</dbReference>
<gene>
    <name evidence="2" type="ORF">BEI61_01366</name>
    <name evidence="3" type="ORF">BEI63_24430</name>
</gene>
<protein>
    <submittedName>
        <fullName evidence="2">Nucleotidyltransferase domain protein</fullName>
    </submittedName>
</protein>
<dbReference type="GO" id="GO:0016740">
    <property type="term" value="F:transferase activity"/>
    <property type="evidence" value="ECO:0007669"/>
    <property type="project" value="UniProtKB-KW"/>
</dbReference>
<dbReference type="InterPro" id="IPR041633">
    <property type="entry name" value="Polbeta"/>
</dbReference>
<dbReference type="InterPro" id="IPR052548">
    <property type="entry name" value="Type_VII_TA_antitoxin"/>
</dbReference>
<evidence type="ECO:0000313" key="3">
    <source>
        <dbReference type="EMBL" id="ODR49006.1"/>
    </source>
</evidence>
<sequence>MLTQDMKTDIVNGLLSIFREDILQIILYGSVAKEEDTSESDIDIAIILKSELTNERRKEFISWSADLDLKYDRIFSIIDINKKRLDEWGKVLPFYVNIQQEGISLWKAV</sequence>
<organism evidence="2 4">
    <name type="scientific">Eisenbergiella tayi</name>
    <dbReference type="NCBI Taxonomy" id="1432052"/>
    <lineage>
        <taxon>Bacteria</taxon>
        <taxon>Bacillati</taxon>
        <taxon>Bacillota</taxon>
        <taxon>Clostridia</taxon>
        <taxon>Lachnospirales</taxon>
        <taxon>Lachnospiraceae</taxon>
        <taxon>Eisenbergiella</taxon>
    </lineage>
</organism>
<dbReference type="Gene3D" id="3.30.460.10">
    <property type="entry name" value="Beta Polymerase, domain 2"/>
    <property type="match status" value="1"/>
</dbReference>
<evidence type="ECO:0000259" key="1">
    <source>
        <dbReference type="Pfam" id="PF18765"/>
    </source>
</evidence>
<dbReference type="AlphaFoldDB" id="A0A1E3AAF4"/>
<dbReference type="EMBL" id="MCGH01000002">
    <property type="protein sequence ID" value="ODM05477.1"/>
    <property type="molecule type" value="Genomic_DNA"/>
</dbReference>
<dbReference type="RefSeq" id="WP_069151718.1">
    <property type="nucleotide sequence ID" value="NZ_DAWDRA010000079.1"/>
</dbReference>
<feature type="domain" description="Polymerase beta nucleotidyltransferase" evidence="1">
    <location>
        <begin position="20"/>
        <end position="83"/>
    </location>
</feature>
<dbReference type="Proteomes" id="UP000094869">
    <property type="component" value="Unassembled WGS sequence"/>
</dbReference>
<reference evidence="3 5" key="2">
    <citation type="submission" date="2016-08" db="EMBL/GenBank/DDBJ databases">
        <title>Characterization of Isolates of Eisenbergiella tayi Derived from Blood Cultures, Using Whole Genome Sequencing.</title>
        <authorList>
            <person name="Bernier A.-M."/>
            <person name="Burdz T."/>
            <person name="Wiebe D."/>
            <person name="Bernard K."/>
        </authorList>
    </citation>
    <scope>NUCLEOTIDE SEQUENCE [LARGE SCALE GENOMIC DNA]</scope>
    <source>
        <strain evidence="3 5">NML120146</strain>
    </source>
</reference>
<evidence type="ECO:0000313" key="2">
    <source>
        <dbReference type="EMBL" id="ODM05477.1"/>
    </source>
</evidence>
<reference evidence="2 4" key="1">
    <citation type="submission" date="2016-07" db="EMBL/GenBank/DDBJ databases">
        <title>Characterization of isolates of Eisenbergiella tayi derived from blood cultures, using whole genome sequencing.</title>
        <authorList>
            <person name="Burdz T."/>
            <person name="Wiebe D."/>
            <person name="Huynh C."/>
            <person name="Bernard K."/>
        </authorList>
    </citation>
    <scope>NUCLEOTIDE SEQUENCE [LARGE SCALE GENOMIC DNA]</scope>
    <source>
        <strain evidence="2 4">NML 110608</strain>
    </source>
</reference>
<dbReference type="Pfam" id="PF18765">
    <property type="entry name" value="Polbeta"/>
    <property type="match status" value="1"/>
</dbReference>
<evidence type="ECO:0000313" key="5">
    <source>
        <dbReference type="Proteomes" id="UP000094869"/>
    </source>
</evidence>
<comment type="caution">
    <text evidence="2">The sequence shown here is derived from an EMBL/GenBank/DDBJ whole genome shotgun (WGS) entry which is preliminary data.</text>
</comment>
<dbReference type="PANTHER" id="PTHR33933:SF1">
    <property type="entry name" value="PROTEIN ADENYLYLTRANSFERASE MNTA-RELATED"/>
    <property type="match status" value="1"/>
</dbReference>
<dbReference type="SUPFAM" id="SSF81301">
    <property type="entry name" value="Nucleotidyltransferase"/>
    <property type="match status" value="1"/>
</dbReference>
<keyword evidence="5" id="KW-1185">Reference proteome</keyword>
<dbReference type="Proteomes" id="UP000094067">
    <property type="component" value="Unassembled WGS sequence"/>
</dbReference>
<dbReference type="InterPro" id="IPR043519">
    <property type="entry name" value="NT_sf"/>
</dbReference>
<keyword evidence="2" id="KW-0808">Transferase</keyword>
<accession>A0A1E3AAF4</accession>
<dbReference type="PANTHER" id="PTHR33933">
    <property type="entry name" value="NUCLEOTIDYLTRANSFERASE"/>
    <property type="match status" value="1"/>
</dbReference>
<name>A0A1E3AAF4_9FIRM</name>